<gene>
    <name evidence="8" type="ORF">FE785_05195</name>
</gene>
<accession>A0A4P9K9J7</accession>
<feature type="transmembrane region" description="Helical" evidence="7">
    <location>
        <begin position="105"/>
        <end position="124"/>
    </location>
</feature>
<keyword evidence="9" id="KW-1185">Reference proteome</keyword>
<name>A0A4P9K9J7_9GAMM</name>
<evidence type="ECO:0000256" key="1">
    <source>
        <dbReference type="ARBA" id="ARBA00004651"/>
    </source>
</evidence>
<evidence type="ECO:0000256" key="7">
    <source>
        <dbReference type="SAM" id="Phobius"/>
    </source>
</evidence>
<dbReference type="PANTHER" id="PTHR33452">
    <property type="entry name" value="OXIDOREDUCTASE CATD-RELATED"/>
    <property type="match status" value="1"/>
</dbReference>
<dbReference type="KEGG" id="thig:FE785_05195"/>
<feature type="transmembrane region" description="Helical" evidence="7">
    <location>
        <begin position="6"/>
        <end position="28"/>
    </location>
</feature>
<evidence type="ECO:0000256" key="2">
    <source>
        <dbReference type="ARBA" id="ARBA00006679"/>
    </source>
</evidence>
<evidence type="ECO:0000313" key="8">
    <source>
        <dbReference type="EMBL" id="QCU91126.1"/>
    </source>
</evidence>
<comment type="subcellular location">
    <subcellularLocation>
        <location evidence="1">Cell membrane</location>
        <topology evidence="1">Multi-pass membrane protein</topology>
    </subcellularLocation>
</comment>
<dbReference type="InterPro" id="IPR032808">
    <property type="entry name" value="DoxX"/>
</dbReference>
<proteinExistence type="inferred from homology"/>
<protein>
    <submittedName>
        <fullName evidence="8">DoxX family protein</fullName>
    </submittedName>
</protein>
<comment type="similarity">
    <text evidence="2">Belongs to the DoxX family.</text>
</comment>
<reference evidence="8 9" key="1">
    <citation type="submission" date="2019-05" db="EMBL/GenBank/DDBJ databases">
        <title>Thiomicrorhabdus sediminis sp. nov, a novel sulfur-oxidizing bacterium isolated from coastal sediment.</title>
        <authorList>
            <person name="Liu X."/>
        </authorList>
    </citation>
    <scope>NUCLEOTIDE SEQUENCE [LARGE SCALE GENOMIC DNA]</scope>
    <source>
        <strain evidence="8 9">G1</strain>
    </source>
</reference>
<dbReference type="OrthoDB" id="9792760at2"/>
<keyword evidence="3" id="KW-1003">Cell membrane</keyword>
<keyword evidence="5 7" id="KW-1133">Transmembrane helix</keyword>
<dbReference type="InterPro" id="IPR051907">
    <property type="entry name" value="DoxX-like_oxidoreductase"/>
</dbReference>
<dbReference type="Pfam" id="PF07681">
    <property type="entry name" value="DoxX"/>
    <property type="match status" value="1"/>
</dbReference>
<feature type="transmembrane region" description="Helical" evidence="7">
    <location>
        <begin position="74"/>
        <end position="93"/>
    </location>
</feature>
<feature type="transmembrane region" description="Helical" evidence="7">
    <location>
        <begin position="49"/>
        <end position="68"/>
    </location>
</feature>
<keyword evidence="6 7" id="KW-0472">Membrane</keyword>
<dbReference type="AlphaFoldDB" id="A0A4P9K9J7"/>
<evidence type="ECO:0000256" key="5">
    <source>
        <dbReference type="ARBA" id="ARBA00022989"/>
    </source>
</evidence>
<organism evidence="8 9">
    <name type="scientific">Thiomicrorhabdus sediminis</name>
    <dbReference type="NCBI Taxonomy" id="2580412"/>
    <lineage>
        <taxon>Bacteria</taxon>
        <taxon>Pseudomonadati</taxon>
        <taxon>Pseudomonadota</taxon>
        <taxon>Gammaproteobacteria</taxon>
        <taxon>Thiotrichales</taxon>
        <taxon>Piscirickettsiaceae</taxon>
        <taxon>Thiomicrorhabdus</taxon>
    </lineage>
</organism>
<dbReference type="PANTHER" id="PTHR33452:SF1">
    <property type="entry name" value="INNER MEMBRANE PROTEIN YPHA-RELATED"/>
    <property type="match status" value="1"/>
</dbReference>
<evidence type="ECO:0000256" key="6">
    <source>
        <dbReference type="ARBA" id="ARBA00023136"/>
    </source>
</evidence>
<dbReference type="EMBL" id="CP040602">
    <property type="protein sequence ID" value="QCU91126.1"/>
    <property type="molecule type" value="Genomic_DNA"/>
</dbReference>
<dbReference type="GO" id="GO:0005886">
    <property type="term" value="C:plasma membrane"/>
    <property type="evidence" value="ECO:0007669"/>
    <property type="project" value="UniProtKB-SubCell"/>
</dbReference>
<evidence type="ECO:0000313" key="9">
    <source>
        <dbReference type="Proteomes" id="UP000304864"/>
    </source>
</evidence>
<evidence type="ECO:0000256" key="3">
    <source>
        <dbReference type="ARBA" id="ARBA00022475"/>
    </source>
</evidence>
<sequence length="131" mass="14085">MNELLQASIFAPVARIMLALIFVIAGFNKISGYEGTQGYMSAMGVMPELLPAVIFVEIVAGLMLMVGFCTRLAAVSLAGFTLLAGFLFHFNLADQMQYILFMKNIAITGGLLMVAHMGAGAWSIDAKRDMA</sequence>
<dbReference type="Proteomes" id="UP000304864">
    <property type="component" value="Chromosome"/>
</dbReference>
<keyword evidence="4 7" id="KW-0812">Transmembrane</keyword>
<evidence type="ECO:0000256" key="4">
    <source>
        <dbReference type="ARBA" id="ARBA00022692"/>
    </source>
</evidence>